<reference evidence="2 3" key="1">
    <citation type="journal article" date="2010" name="Proc. Natl. Acad. Sci. U.S.A.">
        <title>A Nitrospira metagenome illuminates the physiology and evolution of globally important nitrite-oxidizing bacteria.</title>
        <authorList>
            <person name="Lucker S."/>
            <person name="Wagner M."/>
            <person name="Maixner F."/>
            <person name="Pelletier E."/>
            <person name="Koch H."/>
            <person name="Vacherie B."/>
            <person name="Rattei T."/>
            <person name="Sinninghe Damste J."/>
            <person name="Spieck E."/>
            <person name="Le Paslier D."/>
            <person name="Daims H."/>
        </authorList>
    </citation>
    <scope>NUCLEOTIDE SEQUENCE [LARGE SCALE GENOMIC DNA]</scope>
</reference>
<evidence type="ECO:0000313" key="3">
    <source>
        <dbReference type="Proteomes" id="UP000001660"/>
    </source>
</evidence>
<proteinExistence type="predicted"/>
<organism evidence="2 3">
    <name type="scientific">Nitrospira defluvii</name>
    <dbReference type="NCBI Taxonomy" id="330214"/>
    <lineage>
        <taxon>Bacteria</taxon>
        <taxon>Pseudomonadati</taxon>
        <taxon>Nitrospirota</taxon>
        <taxon>Nitrospiria</taxon>
        <taxon>Nitrospirales</taxon>
        <taxon>Nitrospiraceae</taxon>
        <taxon>Nitrospira</taxon>
    </lineage>
</organism>
<evidence type="ECO:0000256" key="1">
    <source>
        <dbReference type="SAM" id="MobiDB-lite"/>
    </source>
</evidence>
<dbReference type="AlphaFoldDB" id="D8PGX4"/>
<gene>
    <name evidence="2" type="ORF">NIDE2806</name>
</gene>
<dbReference type="EMBL" id="FP929003">
    <property type="protein sequence ID" value="CBK42511.1"/>
    <property type="molecule type" value="Genomic_DNA"/>
</dbReference>
<sequence length="61" mass="7114">MCTVGRSLRQQSHKRTGTIPADPFVARRRHVAVTQLTNYAPRVLNGSWLARDRLNRRYHVE</sequence>
<evidence type="ECO:0000313" key="2">
    <source>
        <dbReference type="EMBL" id="CBK42511.1"/>
    </source>
</evidence>
<dbReference type="KEGG" id="nde:NIDE2806"/>
<dbReference type="STRING" id="330214.NIDE2806"/>
<name>D8PGX4_9BACT</name>
<protein>
    <submittedName>
        <fullName evidence="2">Uncharacterized protein</fullName>
    </submittedName>
</protein>
<dbReference type="Proteomes" id="UP000001660">
    <property type="component" value="Chromosome"/>
</dbReference>
<accession>D8PGX4</accession>
<keyword evidence="3" id="KW-1185">Reference proteome</keyword>
<feature type="region of interest" description="Disordered" evidence="1">
    <location>
        <begin position="1"/>
        <end position="21"/>
    </location>
</feature>
<dbReference type="HOGENOM" id="CLU_2913863_0_0_0"/>